<evidence type="ECO:0000313" key="4">
    <source>
        <dbReference type="Proteomes" id="UP000093069"/>
    </source>
</evidence>
<protein>
    <submittedName>
        <fullName evidence="3">Uncharacterized protein</fullName>
    </submittedName>
</protein>
<name>A0A160VWE0_9EURY</name>
<evidence type="ECO:0000313" key="2">
    <source>
        <dbReference type="EMBL" id="ASJ16751.1"/>
    </source>
</evidence>
<gene>
    <name evidence="2" type="ORF">A3L04_06525</name>
    <name evidence="3" type="ORF">CHITON_1442</name>
</gene>
<keyword evidence="5" id="KW-1185">Reference proteome</keyword>
<dbReference type="Proteomes" id="UP000250189">
    <property type="component" value="Chromosome"/>
</dbReference>
<feature type="transmembrane region" description="Helical" evidence="1">
    <location>
        <begin position="51"/>
        <end position="76"/>
    </location>
</feature>
<evidence type="ECO:0000313" key="3">
    <source>
        <dbReference type="EMBL" id="CUX78221.1"/>
    </source>
</evidence>
<keyword evidence="1" id="KW-1133">Transmembrane helix</keyword>
<dbReference type="EMBL" id="CP015193">
    <property type="protein sequence ID" value="ASJ16751.1"/>
    <property type="molecule type" value="Genomic_DNA"/>
</dbReference>
<dbReference type="STRING" id="54262.CHITON_1442"/>
<reference evidence="3" key="2">
    <citation type="submission" date="2016-01" db="EMBL/GenBank/DDBJ databases">
        <authorList>
            <person name="Oliw E.H."/>
        </authorList>
    </citation>
    <scope>NUCLEOTIDE SEQUENCE</scope>
    <source>
        <strain evidence="3">1</strain>
    </source>
</reference>
<evidence type="ECO:0000256" key="1">
    <source>
        <dbReference type="SAM" id="Phobius"/>
    </source>
</evidence>
<dbReference type="EMBL" id="LN999010">
    <property type="protein sequence ID" value="CUX78221.1"/>
    <property type="molecule type" value="Genomic_DNA"/>
</dbReference>
<feature type="transmembrane region" description="Helical" evidence="1">
    <location>
        <begin position="21"/>
        <end position="45"/>
    </location>
</feature>
<reference evidence="4" key="1">
    <citation type="submission" date="2016-01" db="EMBL/GenBank/DDBJ databases">
        <authorList>
            <person name="Vorgias C.E."/>
        </authorList>
    </citation>
    <scope>NUCLEOTIDE SEQUENCE [LARGE SCALE GENOMIC DNA]</scope>
</reference>
<dbReference type="Proteomes" id="UP000093069">
    <property type="component" value="Chromosome I"/>
</dbReference>
<keyword evidence="1" id="KW-0812">Transmembrane</keyword>
<proteinExistence type="predicted"/>
<evidence type="ECO:0000313" key="5">
    <source>
        <dbReference type="Proteomes" id="UP000250189"/>
    </source>
</evidence>
<keyword evidence="1" id="KW-0472">Membrane</keyword>
<sequence length="147" mass="16356">MGAINRDEFSWDSFLSTANRYFLEFLKFDLLLFLVSLVVGTLVFLGPLGLIFAFVVVIGIGYFLYATPYLIILYGVKVEEAIGKSLKLSLSGGEYLEYAVKYGGLTLFLSIPNDTNNGQPRGRGTVPWTTNRYTAGRHVFSCDLSFP</sequence>
<dbReference type="AlphaFoldDB" id="A0A160VWE0"/>
<accession>A0A160VWE0</accession>
<dbReference type="KEGG" id="tch:CHITON_1442"/>
<reference evidence="2 5" key="3">
    <citation type="submission" date="2016-04" db="EMBL/GenBank/DDBJ databases">
        <title>Complete genome sequence of Thermococcus chitonophagus type strain GC74.</title>
        <authorList>
            <person name="Oger P.M."/>
        </authorList>
    </citation>
    <scope>NUCLEOTIDE SEQUENCE [LARGE SCALE GENOMIC DNA]</scope>
    <source>
        <strain evidence="2 5">GC74</strain>
    </source>
</reference>
<organism evidence="3 4">
    <name type="scientific">Thermococcus chitonophagus</name>
    <dbReference type="NCBI Taxonomy" id="54262"/>
    <lineage>
        <taxon>Archaea</taxon>
        <taxon>Methanobacteriati</taxon>
        <taxon>Methanobacteriota</taxon>
        <taxon>Thermococci</taxon>
        <taxon>Thermococcales</taxon>
        <taxon>Thermococcaceae</taxon>
        <taxon>Thermococcus</taxon>
    </lineage>
</organism>